<dbReference type="AlphaFoldDB" id="A0AAE3HMG9"/>
<dbReference type="RefSeq" id="WP_259055829.1">
    <property type="nucleotide sequence ID" value="NZ_JANUCT010000012.1"/>
</dbReference>
<evidence type="ECO:0000313" key="1">
    <source>
        <dbReference type="EMBL" id="MCS3903854.1"/>
    </source>
</evidence>
<dbReference type="GO" id="GO:0003677">
    <property type="term" value="F:DNA binding"/>
    <property type="evidence" value="ECO:0007669"/>
    <property type="project" value="UniProtKB-KW"/>
</dbReference>
<accession>A0AAE3HMG9</accession>
<keyword evidence="2" id="KW-1185">Reference proteome</keyword>
<dbReference type="EMBL" id="JANUCT010000012">
    <property type="protein sequence ID" value="MCS3903854.1"/>
    <property type="molecule type" value="Genomic_DNA"/>
</dbReference>
<dbReference type="InterPro" id="IPR013324">
    <property type="entry name" value="RNA_pol_sigma_r3/r4-like"/>
</dbReference>
<dbReference type="SUPFAM" id="SSF88659">
    <property type="entry name" value="Sigma3 and sigma4 domains of RNA polymerase sigma factors"/>
    <property type="match status" value="1"/>
</dbReference>
<dbReference type="InterPro" id="IPR036388">
    <property type="entry name" value="WH-like_DNA-bd_sf"/>
</dbReference>
<keyword evidence="1" id="KW-0238">DNA-binding</keyword>
<sequence>MKTAQGSSARGNGQCERTLSDEDIYMIMMLHQNQRMSSRDIARKFGITTARVRNIVARRSGGSCCG</sequence>
<organism evidence="1 2">
    <name type="scientific">Methylohalomonas lacus</name>
    <dbReference type="NCBI Taxonomy" id="398773"/>
    <lineage>
        <taxon>Bacteria</taxon>
        <taxon>Pseudomonadati</taxon>
        <taxon>Pseudomonadota</taxon>
        <taxon>Gammaproteobacteria</taxon>
        <taxon>Methylohalomonadales</taxon>
        <taxon>Methylohalomonadaceae</taxon>
        <taxon>Methylohalomonas</taxon>
    </lineage>
</organism>
<dbReference type="Proteomes" id="UP001204445">
    <property type="component" value="Unassembled WGS sequence"/>
</dbReference>
<dbReference type="Gene3D" id="1.10.10.10">
    <property type="entry name" value="Winged helix-like DNA-binding domain superfamily/Winged helix DNA-binding domain"/>
    <property type="match status" value="1"/>
</dbReference>
<protein>
    <submittedName>
        <fullName evidence="1">DNA-binding Lrp family transcriptional regulator</fullName>
    </submittedName>
</protein>
<comment type="caution">
    <text evidence="1">The sequence shown here is derived from an EMBL/GenBank/DDBJ whole genome shotgun (WGS) entry which is preliminary data.</text>
</comment>
<gene>
    <name evidence="1" type="ORF">J2T55_001886</name>
</gene>
<reference evidence="1" key="1">
    <citation type="submission" date="2022-08" db="EMBL/GenBank/DDBJ databases">
        <title>Genomic Encyclopedia of Type Strains, Phase III (KMG-III): the genomes of soil and plant-associated and newly described type strains.</title>
        <authorList>
            <person name="Whitman W."/>
        </authorList>
    </citation>
    <scope>NUCLEOTIDE SEQUENCE</scope>
    <source>
        <strain evidence="1">HMT 1</strain>
    </source>
</reference>
<proteinExistence type="predicted"/>
<evidence type="ECO:0000313" key="2">
    <source>
        <dbReference type="Proteomes" id="UP001204445"/>
    </source>
</evidence>
<name>A0AAE3HMG9_9GAMM</name>